<dbReference type="RefSeq" id="WP_131570439.1">
    <property type="nucleotide sequence ID" value="NZ_JAINFK010000005.1"/>
</dbReference>
<comment type="caution">
    <text evidence="2">The sequence shown here is derived from an EMBL/GenBank/DDBJ whole genome shotgun (WGS) entry which is preliminary data.</text>
</comment>
<evidence type="ECO:0000313" key="2">
    <source>
        <dbReference type="EMBL" id="TCD12336.1"/>
    </source>
</evidence>
<evidence type="ECO:0000256" key="1">
    <source>
        <dbReference type="SAM" id="MobiDB-lite"/>
    </source>
</evidence>
<keyword evidence="3" id="KW-1185">Reference proteome</keyword>
<feature type="compositionally biased region" description="Basic and acidic residues" evidence="1">
    <location>
        <begin position="117"/>
        <end position="126"/>
    </location>
</feature>
<feature type="compositionally biased region" description="Basic and acidic residues" evidence="1">
    <location>
        <begin position="28"/>
        <end position="43"/>
    </location>
</feature>
<sequence length="273" mass="29557">MGQSNALREQPSMDEILASIRRIIDAGESKSRGVTTERVEKAPGDTGMQFAPATVVPAPANDAGDQAAVPVFGEFSRSSSSEPLQTVATPGDDITAAIEDYLASQKRTSGQAAVGRDGAEASERQPLESPFPEPDISEIEAALEAEFSGLDRDLLIAERRAKYGSRFSESDNGAFQEVASLLRGSLEEGTREDVAKSQEVPSLMSSAVTQAVTQSFSDFSRRLERTRVDIDSVAEEMLRPMLQEWLDNNLPSLVERLVRAEIERIARGEPRGA</sequence>
<name>A0A4R0P8L1_9HYPH</name>
<dbReference type="Pfam" id="PF10691">
    <property type="entry name" value="DUF2497"/>
    <property type="match status" value="1"/>
</dbReference>
<dbReference type="OrthoDB" id="7189469at2"/>
<feature type="region of interest" description="Disordered" evidence="1">
    <location>
        <begin position="28"/>
        <end position="62"/>
    </location>
</feature>
<feature type="region of interest" description="Disordered" evidence="1">
    <location>
        <begin position="105"/>
        <end position="135"/>
    </location>
</feature>
<dbReference type="AlphaFoldDB" id="A0A4R0P8L1"/>
<proteinExistence type="predicted"/>
<accession>A0A4R0P8L1</accession>
<dbReference type="Proteomes" id="UP000291301">
    <property type="component" value="Unassembled WGS sequence"/>
</dbReference>
<protein>
    <submittedName>
        <fullName evidence="2">DUF2497 domain-containing protein</fullName>
    </submittedName>
</protein>
<reference evidence="2 3" key="1">
    <citation type="journal article" date="2015" name="Antonie Van Leeuwenhoek">
        <title>Oricola cellulosilytica gen. nov., sp. nov., a cellulose-degrading bacterium of the family Phyllobacteriaceae isolated from surface seashore water, and emended descriptions of Mesorhizobium loti and Phyllobacterium myrsinacearum.</title>
        <authorList>
            <person name="Hameed A."/>
            <person name="Shahina M."/>
            <person name="Lai W.A."/>
            <person name="Lin S.Y."/>
            <person name="Young L.S."/>
            <person name="Liu Y.C."/>
            <person name="Hsu Y.H."/>
            <person name="Young C.C."/>
        </authorList>
    </citation>
    <scope>NUCLEOTIDE SEQUENCE [LARGE SCALE GENOMIC DNA]</scope>
    <source>
        <strain evidence="2 3">KCTC 52183</strain>
    </source>
</reference>
<organism evidence="2 3">
    <name type="scientific">Oricola cellulosilytica</name>
    <dbReference type="NCBI Taxonomy" id="1429082"/>
    <lineage>
        <taxon>Bacteria</taxon>
        <taxon>Pseudomonadati</taxon>
        <taxon>Pseudomonadota</taxon>
        <taxon>Alphaproteobacteria</taxon>
        <taxon>Hyphomicrobiales</taxon>
        <taxon>Ahrensiaceae</taxon>
        <taxon>Oricola</taxon>
    </lineage>
</organism>
<dbReference type="InterPro" id="IPR019632">
    <property type="entry name" value="DUF2497"/>
</dbReference>
<dbReference type="EMBL" id="SJST01000007">
    <property type="protein sequence ID" value="TCD12336.1"/>
    <property type="molecule type" value="Genomic_DNA"/>
</dbReference>
<gene>
    <name evidence="2" type="ORF">E0D97_15080</name>
</gene>
<evidence type="ECO:0000313" key="3">
    <source>
        <dbReference type="Proteomes" id="UP000291301"/>
    </source>
</evidence>